<sequence>MTTTIDASLSVRGAVIAAFKADAALTALVPAGRIYPSKTPANVAWPFIKLGVLMNSPTRYDCGGGGDVTGAVHVFVKGSASILDPEARTYQINKEIVRVLDGLDIVLADDLSLGFTVTLSQVMEDGAEADAYHGVVSIVASAT</sequence>
<reference evidence="1 2" key="1">
    <citation type="submission" date="2020-08" db="EMBL/GenBank/DDBJ databases">
        <title>Genomic Encyclopedia of Type Strains, Phase IV (KMG-IV): sequencing the most valuable type-strain genomes for metagenomic binning, comparative biology and taxonomic classification.</title>
        <authorList>
            <person name="Goeker M."/>
        </authorList>
    </citation>
    <scope>NUCLEOTIDE SEQUENCE [LARGE SCALE GENOMIC DNA]</scope>
    <source>
        <strain evidence="1 2">DSM 26189</strain>
    </source>
</reference>
<proteinExistence type="predicted"/>
<evidence type="ECO:0008006" key="3">
    <source>
        <dbReference type="Google" id="ProtNLM"/>
    </source>
</evidence>
<dbReference type="Proteomes" id="UP000571950">
    <property type="component" value="Unassembled WGS sequence"/>
</dbReference>
<name>A0A7W6FRB0_9SPHN</name>
<accession>A0A7W6FRB0</accession>
<keyword evidence="2" id="KW-1185">Reference proteome</keyword>
<evidence type="ECO:0000313" key="1">
    <source>
        <dbReference type="EMBL" id="MBB3927825.1"/>
    </source>
</evidence>
<organism evidence="1 2">
    <name type="scientific">Sphingobium jiangsuense</name>
    <dbReference type="NCBI Taxonomy" id="870476"/>
    <lineage>
        <taxon>Bacteria</taxon>
        <taxon>Pseudomonadati</taxon>
        <taxon>Pseudomonadota</taxon>
        <taxon>Alphaproteobacteria</taxon>
        <taxon>Sphingomonadales</taxon>
        <taxon>Sphingomonadaceae</taxon>
        <taxon>Sphingobium</taxon>
    </lineage>
</organism>
<protein>
    <recommendedName>
        <fullName evidence="3">DUF3168 domain-containing protein</fullName>
    </recommendedName>
</protein>
<dbReference type="RefSeq" id="WP_188073287.1">
    <property type="nucleotide sequence ID" value="NZ_JACIDT010000015.1"/>
</dbReference>
<dbReference type="InterPro" id="IPR053745">
    <property type="entry name" value="Viral_Tail_Comp_sf"/>
</dbReference>
<dbReference type="EMBL" id="JACIDT010000015">
    <property type="protein sequence ID" value="MBB3927825.1"/>
    <property type="molecule type" value="Genomic_DNA"/>
</dbReference>
<comment type="caution">
    <text evidence="1">The sequence shown here is derived from an EMBL/GenBank/DDBJ whole genome shotgun (WGS) entry which is preliminary data.</text>
</comment>
<dbReference type="InterPro" id="IPR021508">
    <property type="entry name" value="Gp17-like"/>
</dbReference>
<dbReference type="Gene3D" id="3.30.2000.30">
    <property type="match status" value="1"/>
</dbReference>
<evidence type="ECO:0000313" key="2">
    <source>
        <dbReference type="Proteomes" id="UP000571950"/>
    </source>
</evidence>
<gene>
    <name evidence="1" type="ORF">GGR43_003562</name>
</gene>
<dbReference type="AlphaFoldDB" id="A0A7W6FRB0"/>
<dbReference type="Pfam" id="PF11367">
    <property type="entry name" value="Tail_completion_gp17"/>
    <property type="match status" value="1"/>
</dbReference>